<dbReference type="Pfam" id="PF00072">
    <property type="entry name" value="Response_reg"/>
    <property type="match status" value="1"/>
</dbReference>
<evidence type="ECO:0000256" key="6">
    <source>
        <dbReference type="PROSITE-ProRule" id="PRU00169"/>
    </source>
</evidence>
<dbReference type="Pfam" id="PF00486">
    <property type="entry name" value="Trans_reg_C"/>
    <property type="match status" value="1"/>
</dbReference>
<evidence type="ECO:0000256" key="4">
    <source>
        <dbReference type="ARBA" id="ARBA00023125"/>
    </source>
</evidence>
<dbReference type="GO" id="GO:0000976">
    <property type="term" value="F:transcription cis-regulatory region binding"/>
    <property type="evidence" value="ECO:0007669"/>
    <property type="project" value="TreeGrafter"/>
</dbReference>
<feature type="modified residue" description="4-aspartylphosphate" evidence="6">
    <location>
        <position position="61"/>
    </location>
</feature>
<dbReference type="Gene3D" id="3.40.50.2300">
    <property type="match status" value="1"/>
</dbReference>
<dbReference type="GO" id="GO:0000156">
    <property type="term" value="F:phosphorelay response regulator activity"/>
    <property type="evidence" value="ECO:0007669"/>
    <property type="project" value="TreeGrafter"/>
</dbReference>
<feature type="domain" description="OmpR/PhoB-type" evidence="9">
    <location>
        <begin position="136"/>
        <end position="239"/>
    </location>
</feature>
<dbReference type="RefSeq" id="WP_036740891.1">
    <property type="nucleotide sequence ID" value="NZ_FOJO01000013.1"/>
</dbReference>
<evidence type="ECO:0000313" key="13">
    <source>
        <dbReference type="Proteomes" id="UP000182312"/>
    </source>
</evidence>
<dbReference type="InterPro" id="IPR011006">
    <property type="entry name" value="CheY-like_superfamily"/>
</dbReference>
<evidence type="ECO:0000259" key="9">
    <source>
        <dbReference type="PROSITE" id="PS51755"/>
    </source>
</evidence>
<dbReference type="PANTHER" id="PTHR48111">
    <property type="entry name" value="REGULATOR OF RPOS"/>
    <property type="match status" value="1"/>
</dbReference>
<dbReference type="InterPro" id="IPR001789">
    <property type="entry name" value="Sig_transdc_resp-reg_receiver"/>
</dbReference>
<accession>A0A099F262</accession>
<dbReference type="PROSITE" id="PS50110">
    <property type="entry name" value="RESPONSE_REGULATORY"/>
    <property type="match status" value="1"/>
</dbReference>
<keyword evidence="2" id="KW-0902">Two-component regulatory system</keyword>
<dbReference type="SMART" id="SM00448">
    <property type="entry name" value="REC"/>
    <property type="match status" value="1"/>
</dbReference>
<dbReference type="SUPFAM" id="SSF52172">
    <property type="entry name" value="CheY-like"/>
    <property type="match status" value="1"/>
</dbReference>
<proteinExistence type="predicted"/>
<dbReference type="EMBL" id="JRKN01000012">
    <property type="protein sequence ID" value="KGJ04331.1"/>
    <property type="molecule type" value="Genomic_DNA"/>
</dbReference>
<evidence type="ECO:0000313" key="12">
    <source>
        <dbReference type="Proteomes" id="UP000029846"/>
    </source>
</evidence>
<keyword evidence="1 6" id="KW-0597">Phosphoprotein</keyword>
<sequence length="240" mass="27084">MTIASDSPPHAHILVVDDDERIRSLLRRFLMRNGFLVSTARDAAHARRLLGGLDFDLIVLDVMMPGEDGFSLTRDLRGRMSTPILLLTARGETGDRINGLESGADDYLAKPFEPRELLLRIAAILRRVPAAEARGPKFLTLGHLRYDVDKGELWQGDTSLRLTGTEQALLRRLADTPRQPVSRLELIEDLGRNPADEISENSERAIDVQITRLRRKIERDPKEPRYLQTVRGTGYMLVPD</sequence>
<organism evidence="10 12">
    <name type="scientific">Paracoccus halophilus</name>
    <dbReference type="NCBI Taxonomy" id="376733"/>
    <lineage>
        <taxon>Bacteria</taxon>
        <taxon>Pseudomonadati</taxon>
        <taxon>Pseudomonadota</taxon>
        <taxon>Alphaproteobacteria</taxon>
        <taxon>Rhodobacterales</taxon>
        <taxon>Paracoccaceae</taxon>
        <taxon>Paracoccus</taxon>
    </lineage>
</organism>
<gene>
    <name evidence="10" type="ORF">IT41_10535</name>
    <name evidence="11" type="ORF">SAMN04487972_11373</name>
</gene>
<evidence type="ECO:0000256" key="7">
    <source>
        <dbReference type="PROSITE-ProRule" id="PRU01091"/>
    </source>
</evidence>
<dbReference type="Proteomes" id="UP000029846">
    <property type="component" value="Unassembled WGS sequence"/>
</dbReference>
<dbReference type="EMBL" id="FOJO01000013">
    <property type="protein sequence ID" value="SFA55320.1"/>
    <property type="molecule type" value="Genomic_DNA"/>
</dbReference>
<keyword evidence="12" id="KW-1185">Reference proteome</keyword>
<evidence type="ECO:0000256" key="2">
    <source>
        <dbReference type="ARBA" id="ARBA00023012"/>
    </source>
</evidence>
<dbReference type="eggNOG" id="COG0745">
    <property type="taxonomic scope" value="Bacteria"/>
</dbReference>
<keyword evidence="5" id="KW-0804">Transcription</keyword>
<reference evidence="10 12" key="1">
    <citation type="submission" date="2014-09" db="EMBL/GenBank/DDBJ databases">
        <authorList>
            <person name="McGinnis J.M."/>
            <person name="Wolfgang W.J."/>
        </authorList>
    </citation>
    <scope>NUCLEOTIDE SEQUENCE [LARGE SCALE GENOMIC DNA]</scope>
    <source>
        <strain evidence="10 12">JCM 14014</strain>
    </source>
</reference>
<keyword evidence="4 7" id="KW-0238">DNA-binding</keyword>
<evidence type="ECO:0000256" key="1">
    <source>
        <dbReference type="ARBA" id="ARBA00022553"/>
    </source>
</evidence>
<dbReference type="OrthoDB" id="9802426at2"/>
<protein>
    <submittedName>
        <fullName evidence="10">Chemotaxis protein CheY</fullName>
    </submittedName>
    <submittedName>
        <fullName evidence="11">Two-component system, OmpR family, phosphate regulon response regulator OmpR</fullName>
    </submittedName>
</protein>
<evidence type="ECO:0000256" key="3">
    <source>
        <dbReference type="ARBA" id="ARBA00023015"/>
    </source>
</evidence>
<dbReference type="GO" id="GO:0005829">
    <property type="term" value="C:cytosol"/>
    <property type="evidence" value="ECO:0007669"/>
    <property type="project" value="TreeGrafter"/>
</dbReference>
<evidence type="ECO:0000313" key="10">
    <source>
        <dbReference type="EMBL" id="KGJ04331.1"/>
    </source>
</evidence>
<dbReference type="GO" id="GO:0006355">
    <property type="term" value="P:regulation of DNA-templated transcription"/>
    <property type="evidence" value="ECO:0007669"/>
    <property type="project" value="InterPro"/>
</dbReference>
<dbReference type="InterPro" id="IPR036388">
    <property type="entry name" value="WH-like_DNA-bd_sf"/>
</dbReference>
<dbReference type="CDD" id="cd00383">
    <property type="entry name" value="trans_reg_C"/>
    <property type="match status" value="1"/>
</dbReference>
<dbReference type="SUPFAM" id="SSF46894">
    <property type="entry name" value="C-terminal effector domain of the bipartite response regulators"/>
    <property type="match status" value="1"/>
</dbReference>
<dbReference type="InterPro" id="IPR001867">
    <property type="entry name" value="OmpR/PhoB-type_DNA-bd"/>
</dbReference>
<dbReference type="AlphaFoldDB" id="A0A099F262"/>
<dbReference type="InterPro" id="IPR016032">
    <property type="entry name" value="Sig_transdc_resp-reg_C-effctor"/>
</dbReference>
<dbReference type="FunFam" id="3.40.50.2300:FF:000001">
    <property type="entry name" value="DNA-binding response regulator PhoB"/>
    <property type="match status" value="1"/>
</dbReference>
<dbReference type="STRING" id="376733.SAMN04487972_11373"/>
<dbReference type="InterPro" id="IPR039420">
    <property type="entry name" value="WalR-like"/>
</dbReference>
<dbReference type="GO" id="GO:0032993">
    <property type="term" value="C:protein-DNA complex"/>
    <property type="evidence" value="ECO:0007669"/>
    <property type="project" value="TreeGrafter"/>
</dbReference>
<feature type="domain" description="Response regulatory" evidence="8">
    <location>
        <begin position="12"/>
        <end position="125"/>
    </location>
</feature>
<reference evidence="11 13" key="3">
    <citation type="submission" date="2016-10" db="EMBL/GenBank/DDBJ databases">
        <authorList>
            <person name="de Groot N.N."/>
        </authorList>
    </citation>
    <scope>NUCLEOTIDE SEQUENCE [LARGE SCALE GENOMIC DNA]</scope>
    <source>
        <strain evidence="11 13">CGMCC 1.6117</strain>
    </source>
</reference>
<dbReference type="SMART" id="SM00862">
    <property type="entry name" value="Trans_reg_C"/>
    <property type="match status" value="1"/>
</dbReference>
<dbReference type="Proteomes" id="UP000182312">
    <property type="component" value="Unassembled WGS sequence"/>
</dbReference>
<evidence type="ECO:0000313" key="11">
    <source>
        <dbReference type="EMBL" id="SFA55320.1"/>
    </source>
</evidence>
<keyword evidence="3" id="KW-0805">Transcription regulation</keyword>
<feature type="DNA-binding region" description="OmpR/PhoB-type" evidence="7">
    <location>
        <begin position="136"/>
        <end position="239"/>
    </location>
</feature>
<dbReference type="Gene3D" id="1.10.10.10">
    <property type="entry name" value="Winged helix-like DNA-binding domain superfamily/Winged helix DNA-binding domain"/>
    <property type="match status" value="1"/>
</dbReference>
<dbReference type="Gene3D" id="6.10.250.690">
    <property type="match status" value="1"/>
</dbReference>
<reference evidence="10 12" key="2">
    <citation type="submission" date="2014-10" db="EMBL/GenBank/DDBJ databases">
        <title>Paracoccus sanguinis sp. nov., isolated from clinical specimens of New York State patients.</title>
        <authorList>
            <person name="Mingle L.A."/>
            <person name="Cole J.A."/>
            <person name="Lapierre P."/>
            <person name="Musser K.A."/>
        </authorList>
    </citation>
    <scope>NUCLEOTIDE SEQUENCE [LARGE SCALE GENOMIC DNA]</scope>
    <source>
        <strain evidence="10 12">JCM 14014</strain>
    </source>
</reference>
<name>A0A099F262_9RHOB</name>
<dbReference type="PANTHER" id="PTHR48111:SF4">
    <property type="entry name" value="DNA-BINDING DUAL TRANSCRIPTIONAL REGULATOR OMPR"/>
    <property type="match status" value="1"/>
</dbReference>
<evidence type="ECO:0000259" key="8">
    <source>
        <dbReference type="PROSITE" id="PS50110"/>
    </source>
</evidence>
<dbReference type="PROSITE" id="PS51755">
    <property type="entry name" value="OMPR_PHOB"/>
    <property type="match status" value="1"/>
</dbReference>
<evidence type="ECO:0000256" key="5">
    <source>
        <dbReference type="ARBA" id="ARBA00023163"/>
    </source>
</evidence>